<reference evidence="2 3" key="1">
    <citation type="journal article" date="2020" name="Nature">
        <title>Six reference-quality genomes reveal evolution of bat adaptations.</title>
        <authorList>
            <person name="Jebb D."/>
            <person name="Huang Z."/>
            <person name="Pippel M."/>
            <person name="Hughes G.M."/>
            <person name="Lavrichenko K."/>
            <person name="Devanna P."/>
            <person name="Winkler S."/>
            <person name="Jermiin L.S."/>
            <person name="Skirmuntt E.C."/>
            <person name="Katzourakis A."/>
            <person name="Burkitt-Gray L."/>
            <person name="Ray D.A."/>
            <person name="Sullivan K.A.M."/>
            <person name="Roscito J.G."/>
            <person name="Kirilenko B.M."/>
            <person name="Davalos L.M."/>
            <person name="Corthals A.P."/>
            <person name="Power M.L."/>
            <person name="Jones G."/>
            <person name="Ransome R.D."/>
            <person name="Dechmann D.K.N."/>
            <person name="Locatelli A.G."/>
            <person name="Puechmaille S.J."/>
            <person name="Fedrigo O."/>
            <person name="Jarvis E.D."/>
            <person name="Hiller M."/>
            <person name="Vernes S.C."/>
            <person name="Myers E.W."/>
            <person name="Teeling E.C."/>
        </authorList>
    </citation>
    <scope>NUCLEOTIDE SEQUENCE [LARGE SCALE GENOMIC DNA]</scope>
    <source>
        <strain evidence="2">MMolMol1</strain>
        <tissue evidence="2">Muscle</tissue>
    </source>
</reference>
<feature type="compositionally biased region" description="Basic and acidic residues" evidence="1">
    <location>
        <begin position="81"/>
        <end position="96"/>
    </location>
</feature>
<gene>
    <name evidence="2" type="ORF">HJG59_008135</name>
</gene>
<dbReference type="AlphaFoldDB" id="A0A7J8JXI7"/>
<keyword evidence="3" id="KW-1185">Reference proteome</keyword>
<evidence type="ECO:0000313" key="3">
    <source>
        <dbReference type="Proteomes" id="UP000550707"/>
    </source>
</evidence>
<feature type="compositionally biased region" description="Basic and acidic residues" evidence="1">
    <location>
        <begin position="10"/>
        <end position="20"/>
    </location>
</feature>
<feature type="region of interest" description="Disordered" evidence="1">
    <location>
        <begin position="1"/>
        <end position="130"/>
    </location>
</feature>
<dbReference type="Proteomes" id="UP000550707">
    <property type="component" value="Unassembled WGS sequence"/>
</dbReference>
<organism evidence="2 3">
    <name type="scientific">Molossus molossus</name>
    <name type="common">Pallas' mastiff bat</name>
    <name type="synonym">Vespertilio molossus</name>
    <dbReference type="NCBI Taxonomy" id="27622"/>
    <lineage>
        <taxon>Eukaryota</taxon>
        <taxon>Metazoa</taxon>
        <taxon>Chordata</taxon>
        <taxon>Craniata</taxon>
        <taxon>Vertebrata</taxon>
        <taxon>Euteleostomi</taxon>
        <taxon>Mammalia</taxon>
        <taxon>Eutheria</taxon>
        <taxon>Laurasiatheria</taxon>
        <taxon>Chiroptera</taxon>
        <taxon>Yangochiroptera</taxon>
        <taxon>Molossidae</taxon>
        <taxon>Molossus</taxon>
    </lineage>
</organism>
<comment type="caution">
    <text evidence="2">The sequence shown here is derived from an EMBL/GenBank/DDBJ whole genome shotgun (WGS) entry which is preliminary data.</text>
</comment>
<sequence>MTIRVGCGEETGRASGRRDCPQSSPAWEPHPAGMRPAKHAMPRDGHKGAPEPQPCRSVTAGTARIRRPHGGPAVRPGPQRPNDERLRIIPEGDAVRKATPIHNYANVRRLEKRGQAEKVSAKERGPETEG</sequence>
<evidence type="ECO:0000256" key="1">
    <source>
        <dbReference type="SAM" id="MobiDB-lite"/>
    </source>
</evidence>
<feature type="compositionally biased region" description="Basic and acidic residues" evidence="1">
    <location>
        <begin position="108"/>
        <end position="130"/>
    </location>
</feature>
<evidence type="ECO:0000313" key="2">
    <source>
        <dbReference type="EMBL" id="KAF6501180.1"/>
    </source>
</evidence>
<name>A0A7J8JXI7_MOLMO</name>
<proteinExistence type="predicted"/>
<dbReference type="EMBL" id="JACASF010000001">
    <property type="protein sequence ID" value="KAF6501180.1"/>
    <property type="molecule type" value="Genomic_DNA"/>
</dbReference>
<accession>A0A7J8JXI7</accession>
<dbReference type="InParanoid" id="A0A7J8JXI7"/>
<protein>
    <submittedName>
        <fullName evidence="2">Uncharacterized protein</fullName>
    </submittedName>
</protein>